<reference evidence="5 6" key="1">
    <citation type="journal article" date="2025" name="Microbiol. Resour. Announc.">
        <title>Draft genome sequences for Neonectria magnoliae and Neonectria punicea, canker pathogens of Liriodendron tulipifera and Acer saccharum in West Virginia.</title>
        <authorList>
            <person name="Petronek H.M."/>
            <person name="Kasson M.T."/>
            <person name="Metheny A.M."/>
            <person name="Stauder C.M."/>
            <person name="Lovett B."/>
            <person name="Lynch S.C."/>
            <person name="Garnas J.R."/>
            <person name="Kasson L.R."/>
            <person name="Stajich J.E."/>
        </authorList>
    </citation>
    <scope>NUCLEOTIDE SEQUENCE [LARGE SCALE GENOMIC DNA]</scope>
    <source>
        <strain evidence="5 6">NRRL 64653</strain>
    </source>
</reference>
<evidence type="ECO:0000313" key="6">
    <source>
        <dbReference type="Proteomes" id="UP001498476"/>
    </source>
</evidence>
<evidence type="ECO:0000256" key="1">
    <source>
        <dbReference type="ARBA" id="ARBA00022737"/>
    </source>
</evidence>
<feature type="repeat" description="ANK" evidence="3">
    <location>
        <begin position="346"/>
        <end position="378"/>
    </location>
</feature>
<dbReference type="CDD" id="cd12885">
    <property type="entry name" value="SPRY_RanBP_like"/>
    <property type="match status" value="1"/>
</dbReference>
<comment type="caution">
    <text evidence="5">The sequence shown here is derived from an EMBL/GenBank/DDBJ whole genome shotgun (WGS) entry which is preliminary data.</text>
</comment>
<keyword evidence="2 3" id="KW-0040">ANK repeat</keyword>
<feature type="compositionally biased region" description="Basic and acidic residues" evidence="4">
    <location>
        <begin position="296"/>
        <end position="308"/>
    </location>
</feature>
<dbReference type="Gene3D" id="1.25.40.20">
    <property type="entry name" value="Ankyrin repeat-containing domain"/>
    <property type="match status" value="3"/>
</dbReference>
<dbReference type="InterPro" id="IPR044736">
    <property type="entry name" value="Gid1/RanBPM/SPLA_SPRY"/>
</dbReference>
<gene>
    <name evidence="5" type="ORF">QQX98_005671</name>
</gene>
<dbReference type="SUPFAM" id="SSF49899">
    <property type="entry name" value="Concanavalin A-like lectins/glucanases"/>
    <property type="match status" value="1"/>
</dbReference>
<organism evidence="5 6">
    <name type="scientific">Neonectria punicea</name>
    <dbReference type="NCBI Taxonomy" id="979145"/>
    <lineage>
        <taxon>Eukaryota</taxon>
        <taxon>Fungi</taxon>
        <taxon>Dikarya</taxon>
        <taxon>Ascomycota</taxon>
        <taxon>Pezizomycotina</taxon>
        <taxon>Sordariomycetes</taxon>
        <taxon>Hypocreomycetidae</taxon>
        <taxon>Hypocreales</taxon>
        <taxon>Nectriaceae</taxon>
        <taxon>Neonectria</taxon>
    </lineage>
</organism>
<dbReference type="Proteomes" id="UP001498476">
    <property type="component" value="Unassembled WGS sequence"/>
</dbReference>
<dbReference type="PROSITE" id="PS50088">
    <property type="entry name" value="ANK_REPEAT"/>
    <property type="match status" value="2"/>
</dbReference>
<dbReference type="PROSITE" id="PS50297">
    <property type="entry name" value="ANK_REP_REGION"/>
    <property type="match status" value="2"/>
</dbReference>
<evidence type="ECO:0000256" key="4">
    <source>
        <dbReference type="SAM" id="MobiDB-lite"/>
    </source>
</evidence>
<evidence type="ECO:0000256" key="2">
    <source>
        <dbReference type="ARBA" id="ARBA00023043"/>
    </source>
</evidence>
<feature type="compositionally biased region" description="Polar residues" evidence="4">
    <location>
        <begin position="310"/>
        <end position="322"/>
    </location>
</feature>
<evidence type="ECO:0000256" key="3">
    <source>
        <dbReference type="PROSITE-ProRule" id="PRU00023"/>
    </source>
</evidence>
<dbReference type="SUPFAM" id="SSF48403">
    <property type="entry name" value="Ankyrin repeat"/>
    <property type="match status" value="2"/>
</dbReference>
<dbReference type="InterPro" id="IPR002110">
    <property type="entry name" value="Ankyrin_rpt"/>
</dbReference>
<dbReference type="PANTHER" id="PTHR24198">
    <property type="entry name" value="ANKYRIN REPEAT AND PROTEIN KINASE DOMAIN-CONTAINING PROTEIN"/>
    <property type="match status" value="1"/>
</dbReference>
<dbReference type="PANTHER" id="PTHR24198:SF165">
    <property type="entry name" value="ANKYRIN REPEAT-CONTAINING PROTEIN-RELATED"/>
    <property type="match status" value="1"/>
</dbReference>
<dbReference type="InterPro" id="IPR013320">
    <property type="entry name" value="ConA-like_dom_sf"/>
</dbReference>
<feature type="repeat" description="ANK" evidence="3">
    <location>
        <begin position="245"/>
        <end position="277"/>
    </location>
</feature>
<accession>A0ABR1H4B7</accession>
<dbReference type="InterPro" id="IPR043136">
    <property type="entry name" value="B30.2/SPRY_sf"/>
</dbReference>
<dbReference type="EMBL" id="JAZAVJ010000078">
    <property type="protein sequence ID" value="KAK7415758.1"/>
    <property type="molecule type" value="Genomic_DNA"/>
</dbReference>
<dbReference type="Pfam" id="PF12796">
    <property type="entry name" value="Ank_2"/>
    <property type="match status" value="3"/>
</dbReference>
<dbReference type="Gene3D" id="2.60.120.920">
    <property type="match status" value="1"/>
</dbReference>
<protein>
    <recommendedName>
        <fullName evidence="7">Protein SSH4</fullName>
    </recommendedName>
</protein>
<dbReference type="InterPro" id="IPR036770">
    <property type="entry name" value="Ankyrin_rpt-contain_sf"/>
</dbReference>
<proteinExistence type="predicted"/>
<evidence type="ECO:0008006" key="7">
    <source>
        <dbReference type="Google" id="ProtNLM"/>
    </source>
</evidence>
<evidence type="ECO:0000313" key="5">
    <source>
        <dbReference type="EMBL" id="KAK7415758.1"/>
    </source>
</evidence>
<keyword evidence="6" id="KW-1185">Reference proteome</keyword>
<dbReference type="SMART" id="SM00248">
    <property type="entry name" value="ANK"/>
    <property type="match status" value="8"/>
</dbReference>
<sequence length="948" mass="106355">MPANDPAQGLTETAGCYNKLLQMIIKTDMEKPPSAAIRTDNKRETLSAAVVISIMDFLYCAYEVYDEYTRLPPELSDELRSIVESLDLTGESALRFVADKLVPVFSLQRRLKAFENIFRHFRPDDEQNLFTVSGKEMVKLDKEFAKVTLNFSDDHLRWNKLVDNFGRNLIHIVALEGMDTNLWWMLDNLREEDRKSALLTAGLDGMTPLHLVSRSGSLDCLRSMKDGLGFSVTEIYSSLAKKDIWGRAALHVAVRFGHDDIIVELLEMGARSDTLDDNGQSPVDYFLERRRRRYDHSVGRTEDKHDSTAEENSSNDGQTDSEPLSKTDLKLFLKMAMREPNCRYGNGKTFLHMAVTAVNTESIDGLLQKGFKIDARDKDERTPLHYALLTGRTDMAMALINGFGDYHADPTARDIRNMTTLMFAIRGTPKRRAEKLKMGSVQEQEADNTSNVDQDIFDFLITNDLGNSSLAATDSNGKTALRHALTNSNEAVALYLLQLDQLQENPFDNDNESLLVAACRTGCSAVVSKIVERWPGITNKADSTFDRPPISWACLNGYDETVKQLLAYDGDNRVDVNQCDKWEFTPLHFAADQEEVKCLQHLLGDKSAKLDSKNNGGRTPLELAFKQKKTDIARLLLLDDRTSDLKRIYYARKFTSSSSDEFSELVLEVLELRDDGSLCNEYLLCLVNDVVASGISSATETFMTGTLGKGARKQPQNPYHRAVLLGKPELVTMLKEQNVDQTGLDRDNWSWVDYAARFDRNGAIEFPVSDEDKVSHTTSDYAVPTALVWELFRENIQVTPCNIDGHKECTGVHDVRVTGEHRSVTYICVGSNHCIAPPTERTKDLFYFEIEVLQESSTRNLGIGFCGKDTGNDQMPGWFLKSWAYHGDDGNLFIEYDEEGFVPSEHFGDNGTFGAGQVVGACMNVQTGQGFCTRDGARLDMGELPTQV</sequence>
<keyword evidence="1" id="KW-0677">Repeat</keyword>
<name>A0ABR1H4B7_9HYPO</name>
<feature type="region of interest" description="Disordered" evidence="4">
    <location>
        <begin position="296"/>
        <end position="323"/>
    </location>
</feature>